<dbReference type="GO" id="GO:0016199">
    <property type="term" value="P:axon midline choice point recognition"/>
    <property type="evidence" value="ECO:0007669"/>
    <property type="project" value="UniProtKB-ARBA"/>
</dbReference>
<dbReference type="SUPFAM" id="SSF54695">
    <property type="entry name" value="POZ domain"/>
    <property type="match status" value="1"/>
</dbReference>
<dbReference type="GO" id="GO:0045476">
    <property type="term" value="P:nurse cell apoptotic process"/>
    <property type="evidence" value="ECO:0007669"/>
    <property type="project" value="UniProtKB-ARBA"/>
</dbReference>
<dbReference type="CDD" id="cd18315">
    <property type="entry name" value="BTB_POZ_BAB-like"/>
    <property type="match status" value="1"/>
</dbReference>
<feature type="compositionally biased region" description="Polar residues" evidence="10">
    <location>
        <begin position="175"/>
        <end position="197"/>
    </location>
</feature>
<name>A0A5B7E2H6_PORTR</name>
<feature type="domain" description="BTB" evidence="11">
    <location>
        <begin position="55"/>
        <end position="120"/>
    </location>
</feature>
<dbReference type="InterPro" id="IPR036236">
    <property type="entry name" value="Znf_C2H2_sf"/>
</dbReference>
<keyword evidence="6" id="KW-0524">Neurogenesis</keyword>
<dbReference type="EMBL" id="VSRR010001773">
    <property type="protein sequence ID" value="MPC27599.1"/>
    <property type="molecule type" value="Genomic_DNA"/>
</dbReference>
<accession>A0A5B7E2H6</accession>
<feature type="region of interest" description="Disordered" evidence="10">
    <location>
        <begin position="174"/>
        <end position="239"/>
    </location>
</feature>
<feature type="region of interest" description="Disordered" evidence="10">
    <location>
        <begin position="334"/>
        <end position="394"/>
    </location>
</feature>
<reference evidence="13 14" key="1">
    <citation type="submission" date="2019-05" db="EMBL/GenBank/DDBJ databases">
        <title>Another draft genome of Portunus trituberculatus and its Hox gene families provides insights of decapod evolution.</title>
        <authorList>
            <person name="Jeong J.-H."/>
            <person name="Song I."/>
            <person name="Kim S."/>
            <person name="Choi T."/>
            <person name="Kim D."/>
            <person name="Ryu S."/>
            <person name="Kim W."/>
        </authorList>
    </citation>
    <scope>NUCLEOTIDE SEQUENCE [LARGE SCALE GENOMIC DNA]</scope>
    <source>
        <tissue evidence="13">Muscle</tissue>
    </source>
</reference>
<dbReference type="GO" id="GO:0008406">
    <property type="term" value="P:gonad development"/>
    <property type="evidence" value="ECO:0007669"/>
    <property type="project" value="UniProtKB-ARBA"/>
</dbReference>
<dbReference type="GO" id="GO:0035167">
    <property type="term" value="P:larval lymph gland hemopoiesis"/>
    <property type="evidence" value="ECO:0007669"/>
    <property type="project" value="UniProtKB-ARBA"/>
</dbReference>
<keyword evidence="4" id="KW-0677">Repeat</keyword>
<feature type="domain" description="C2H2-type" evidence="12">
    <location>
        <begin position="445"/>
        <end position="469"/>
    </location>
</feature>
<evidence type="ECO:0000256" key="10">
    <source>
        <dbReference type="SAM" id="MobiDB-lite"/>
    </source>
</evidence>
<dbReference type="PANTHER" id="PTHR23110">
    <property type="entry name" value="BTB DOMAIN TRANSCRIPTION FACTOR"/>
    <property type="match status" value="1"/>
</dbReference>
<dbReference type="Proteomes" id="UP000324222">
    <property type="component" value="Unassembled WGS sequence"/>
</dbReference>
<comment type="caution">
    <text evidence="13">The sequence shown here is derived from an EMBL/GenBank/DDBJ whole genome shotgun (WGS) entry which is preliminary data.</text>
</comment>
<dbReference type="SMART" id="SM00355">
    <property type="entry name" value="ZnF_C2H2"/>
    <property type="match status" value="2"/>
</dbReference>
<evidence type="ECO:0000256" key="7">
    <source>
        <dbReference type="ARBA" id="ARBA00023242"/>
    </source>
</evidence>
<keyword evidence="3" id="KW-0479">Metal-binding</keyword>
<evidence type="ECO:0000256" key="2">
    <source>
        <dbReference type="ARBA" id="ARBA00022473"/>
    </source>
</evidence>
<dbReference type="GO" id="GO:0007464">
    <property type="term" value="P:R3/R4 cell fate commitment"/>
    <property type="evidence" value="ECO:0007669"/>
    <property type="project" value="UniProtKB-ARBA"/>
</dbReference>
<organism evidence="13 14">
    <name type="scientific">Portunus trituberculatus</name>
    <name type="common">Swimming crab</name>
    <name type="synonym">Neptunus trituberculatus</name>
    <dbReference type="NCBI Taxonomy" id="210409"/>
    <lineage>
        <taxon>Eukaryota</taxon>
        <taxon>Metazoa</taxon>
        <taxon>Ecdysozoa</taxon>
        <taxon>Arthropoda</taxon>
        <taxon>Crustacea</taxon>
        <taxon>Multicrustacea</taxon>
        <taxon>Malacostraca</taxon>
        <taxon>Eumalacostraca</taxon>
        <taxon>Eucarida</taxon>
        <taxon>Decapoda</taxon>
        <taxon>Pleocyemata</taxon>
        <taxon>Brachyura</taxon>
        <taxon>Eubrachyura</taxon>
        <taxon>Portunoidea</taxon>
        <taxon>Portunidae</taxon>
        <taxon>Portuninae</taxon>
        <taxon>Portunus</taxon>
    </lineage>
</organism>
<dbReference type="OrthoDB" id="10261408at2759"/>
<feature type="region of interest" description="Disordered" evidence="10">
    <location>
        <begin position="535"/>
        <end position="558"/>
    </location>
</feature>
<keyword evidence="9" id="KW-0863">Zinc-finger</keyword>
<feature type="compositionally biased region" description="Basic and acidic residues" evidence="10">
    <location>
        <begin position="549"/>
        <end position="558"/>
    </location>
</feature>
<dbReference type="PROSITE" id="PS50097">
    <property type="entry name" value="BTB"/>
    <property type="match status" value="1"/>
</dbReference>
<dbReference type="AlphaFoldDB" id="A0A5B7E2H6"/>
<dbReference type="PROSITE" id="PS00028">
    <property type="entry name" value="ZINC_FINGER_C2H2_1"/>
    <property type="match status" value="2"/>
</dbReference>
<evidence type="ECO:0000313" key="14">
    <source>
        <dbReference type="Proteomes" id="UP000324222"/>
    </source>
</evidence>
<keyword evidence="5" id="KW-0221">Differentiation</keyword>
<dbReference type="Pfam" id="PF00651">
    <property type="entry name" value="BTB"/>
    <property type="match status" value="1"/>
</dbReference>
<dbReference type="SUPFAM" id="SSF57667">
    <property type="entry name" value="beta-beta-alpha zinc fingers"/>
    <property type="match status" value="1"/>
</dbReference>
<dbReference type="Gene3D" id="3.30.160.60">
    <property type="entry name" value="Classic Zinc Finger"/>
    <property type="match status" value="1"/>
</dbReference>
<dbReference type="GO" id="GO:0006357">
    <property type="term" value="P:regulation of transcription by RNA polymerase II"/>
    <property type="evidence" value="ECO:0007669"/>
    <property type="project" value="TreeGrafter"/>
</dbReference>
<dbReference type="Gene3D" id="3.30.710.10">
    <property type="entry name" value="Potassium Channel Kv1.1, Chain A"/>
    <property type="match status" value="1"/>
</dbReference>
<gene>
    <name evidence="13" type="primary">br_1</name>
    <name evidence="13" type="ORF">E2C01_020776</name>
</gene>
<dbReference type="InterPro" id="IPR013087">
    <property type="entry name" value="Znf_C2H2_type"/>
</dbReference>
<evidence type="ECO:0000256" key="6">
    <source>
        <dbReference type="ARBA" id="ARBA00022902"/>
    </source>
</evidence>
<keyword evidence="14" id="KW-1185">Reference proteome</keyword>
<evidence type="ECO:0000313" key="13">
    <source>
        <dbReference type="EMBL" id="MPC27599.1"/>
    </source>
</evidence>
<dbReference type="GO" id="GO:0048813">
    <property type="term" value="P:dendrite morphogenesis"/>
    <property type="evidence" value="ECO:0007669"/>
    <property type="project" value="UniProtKB-ARBA"/>
</dbReference>
<keyword evidence="7" id="KW-0539">Nucleus</keyword>
<evidence type="ECO:0000256" key="3">
    <source>
        <dbReference type="ARBA" id="ARBA00022723"/>
    </source>
</evidence>
<feature type="compositionally biased region" description="Polar residues" evidence="10">
    <location>
        <begin position="536"/>
        <end position="547"/>
    </location>
</feature>
<dbReference type="SMART" id="SM00225">
    <property type="entry name" value="BTB"/>
    <property type="match status" value="1"/>
</dbReference>
<keyword evidence="2" id="KW-0217">Developmental protein</keyword>
<keyword evidence="9" id="KW-0862">Zinc</keyword>
<dbReference type="PANTHER" id="PTHR23110:SF111">
    <property type="entry name" value="LONGITUDINALS LACKING PROTEIN, ISOFORMS F_I_K_T"/>
    <property type="match status" value="1"/>
</dbReference>
<dbReference type="GO" id="GO:0008270">
    <property type="term" value="F:zinc ion binding"/>
    <property type="evidence" value="ECO:0007669"/>
    <property type="project" value="UniProtKB-KW"/>
</dbReference>
<comment type="subcellular location">
    <subcellularLocation>
        <location evidence="1">Nucleus</location>
    </subcellularLocation>
</comment>
<evidence type="ECO:0000259" key="11">
    <source>
        <dbReference type="PROSITE" id="PS50097"/>
    </source>
</evidence>
<evidence type="ECO:0000256" key="9">
    <source>
        <dbReference type="PROSITE-ProRule" id="PRU00042"/>
    </source>
</evidence>
<feature type="compositionally biased region" description="Polar residues" evidence="10">
    <location>
        <begin position="212"/>
        <end position="222"/>
    </location>
</feature>
<feature type="region of interest" description="Disordered" evidence="10">
    <location>
        <begin position="409"/>
        <end position="435"/>
    </location>
</feature>
<evidence type="ECO:0000256" key="8">
    <source>
        <dbReference type="ARBA" id="ARBA00037382"/>
    </source>
</evidence>
<dbReference type="GO" id="GO:0005634">
    <property type="term" value="C:nucleus"/>
    <property type="evidence" value="ECO:0007669"/>
    <property type="project" value="UniProtKB-SubCell"/>
</dbReference>
<protein>
    <submittedName>
        <fullName evidence="13">Broad-complex core protein isoforms 1/2/3/4/5</fullName>
    </submittedName>
</protein>
<feature type="region of interest" description="Disordered" evidence="10">
    <location>
        <begin position="253"/>
        <end position="312"/>
    </location>
</feature>
<feature type="compositionally biased region" description="Polar residues" evidence="10">
    <location>
        <begin position="420"/>
        <end position="432"/>
    </location>
</feature>
<proteinExistence type="predicted"/>
<dbReference type="GO" id="GO:0007526">
    <property type="term" value="P:larval somatic muscle development"/>
    <property type="evidence" value="ECO:0007669"/>
    <property type="project" value="UniProtKB-ARBA"/>
</dbReference>
<comment type="function">
    <text evidence="8">Putative transcription factor required for axon growth and guidance in the central and peripheral nervous systems. Repels CNS axons away from the midline by promoting the expression of the midline repellent sli and its receptor robo.</text>
</comment>
<evidence type="ECO:0000259" key="12">
    <source>
        <dbReference type="PROSITE" id="PS50157"/>
    </source>
</evidence>
<evidence type="ECO:0000256" key="4">
    <source>
        <dbReference type="ARBA" id="ARBA00022737"/>
    </source>
</evidence>
<dbReference type="PROSITE" id="PS50157">
    <property type="entry name" value="ZINC_FINGER_C2H2_2"/>
    <property type="match status" value="1"/>
</dbReference>
<dbReference type="GO" id="GO:0045467">
    <property type="term" value="P:R7 cell development"/>
    <property type="evidence" value="ECO:0007669"/>
    <property type="project" value="UniProtKB-ARBA"/>
</dbReference>
<feature type="compositionally biased region" description="Pro residues" evidence="10">
    <location>
        <begin position="274"/>
        <end position="290"/>
    </location>
</feature>
<dbReference type="InterPro" id="IPR000210">
    <property type="entry name" value="BTB/POZ_dom"/>
</dbReference>
<dbReference type="InterPro" id="IPR011333">
    <property type="entry name" value="SKP1/BTB/POZ_sf"/>
</dbReference>
<evidence type="ECO:0000256" key="1">
    <source>
        <dbReference type="ARBA" id="ARBA00004123"/>
    </source>
</evidence>
<dbReference type="FunFam" id="3.30.710.10:FF:000118">
    <property type="entry name" value="Abrupt, isoform B"/>
    <property type="match status" value="1"/>
</dbReference>
<evidence type="ECO:0000256" key="5">
    <source>
        <dbReference type="ARBA" id="ARBA00022782"/>
    </source>
</evidence>
<dbReference type="InterPro" id="IPR051095">
    <property type="entry name" value="Dros_DevTransReg"/>
</dbReference>
<sequence>MASMDFPSSAGQYWNPDKQHMIAMGSDQHFCLRWNNFHSNIATSFEHLRDHEDFVDVTLACEGRSLKAHKVVLSACSPYFRNLLKQNPCQHPIIILRDVAYVDMSALLSFVYQGEVYVSQDRLTTFLRTAELLHIKGLTEQNQQQPHLATHQLHRDQGGLVNKVVSSLGAIAVQGPTSPHLRSTPSPTSHVLQQPSHISPPPKKRRPASSPTLSLPVSTATPSTPPRSEVPPARAELSPHLEGSTLAAALTKPLNPSVQRGDVAPRSSQLPPSVQLPPPPLLAAPHPAPDVPNVKQEDEGEGAVGEEDNRMPEAVNLVTEGSILRQRIQGYQGSCEAPVSLPPPPTSSGSTRPSLHPPPTVKDDSLSDDTTLGGEAGGEMGEADEKKEALASPPPMVIRPPLMGLLPRDAAGLYAGPGTSGSIGQQHESSQDAPARQRWRCMQPRLCPFCWKTFSNSFNLKQHIVNVHTVGEGIECELCHKVVKNKWYLRKHHVTAHGAPLRRSKGPAEAKTGKALANQLPASDLPKDVALPLTPTPHQVDTSQPQEVFTKKQMDRMC</sequence>